<name>A0A3Q2EHM1_CYPVA</name>
<dbReference type="GO" id="GO:0090263">
    <property type="term" value="P:positive regulation of canonical Wnt signaling pathway"/>
    <property type="evidence" value="ECO:0007669"/>
    <property type="project" value="TreeGrafter"/>
</dbReference>
<evidence type="ECO:0000313" key="4">
    <source>
        <dbReference type="Proteomes" id="UP000265020"/>
    </source>
</evidence>
<dbReference type="GeneTree" id="ENSGT00940000153438"/>
<accession>A0A3Q2EHM1</accession>
<dbReference type="AlphaFoldDB" id="A0A3Q2EHM1"/>
<dbReference type="Pfam" id="PF18293">
    <property type="entry name" value="Caprin-1_dimer"/>
    <property type="match status" value="1"/>
</dbReference>
<keyword evidence="4" id="KW-1185">Reference proteome</keyword>
<dbReference type="PANTHER" id="PTHR22922">
    <property type="entry name" value="GPI-ANCHORED PROTEIN P137"/>
    <property type="match status" value="1"/>
</dbReference>
<dbReference type="GO" id="GO:0005102">
    <property type="term" value="F:signaling receptor binding"/>
    <property type="evidence" value="ECO:0007669"/>
    <property type="project" value="TreeGrafter"/>
</dbReference>
<feature type="domain" description="Caprin-1 dimerization" evidence="2">
    <location>
        <begin position="86"/>
        <end position="184"/>
    </location>
</feature>
<evidence type="ECO:0000259" key="2">
    <source>
        <dbReference type="Pfam" id="PF18293"/>
    </source>
</evidence>
<organism evidence="3 4">
    <name type="scientific">Cyprinodon variegatus</name>
    <name type="common">Sheepshead minnow</name>
    <dbReference type="NCBI Taxonomy" id="28743"/>
    <lineage>
        <taxon>Eukaryota</taxon>
        <taxon>Metazoa</taxon>
        <taxon>Chordata</taxon>
        <taxon>Craniata</taxon>
        <taxon>Vertebrata</taxon>
        <taxon>Euteleostomi</taxon>
        <taxon>Actinopterygii</taxon>
        <taxon>Neopterygii</taxon>
        <taxon>Teleostei</taxon>
        <taxon>Neoteleostei</taxon>
        <taxon>Acanthomorphata</taxon>
        <taxon>Ovalentaria</taxon>
        <taxon>Atherinomorphae</taxon>
        <taxon>Cyprinodontiformes</taxon>
        <taxon>Cyprinodontidae</taxon>
        <taxon>Cyprinodon</taxon>
    </lineage>
</organism>
<reference evidence="3" key="2">
    <citation type="submission" date="2025-09" db="UniProtKB">
        <authorList>
            <consortium name="Ensembl"/>
        </authorList>
    </citation>
    <scope>IDENTIFICATION</scope>
</reference>
<evidence type="ECO:0000256" key="1">
    <source>
        <dbReference type="ARBA" id="ARBA00007950"/>
    </source>
</evidence>
<sequence>MKQEQRVENLEVSTTYQGYETYIEDGLICLKHKVRNLEKKKLKLKDEAAVEKFDQVLHHLEFAREMHRTLDGLTQSLLKAQKKAVKQEQAEKLEAERRRLTLMLQFQNLLVVLQQEHVRKELMAGSSDAPYIPAPLLHSLNQLAALLGVTRDGQLSLEEQMEQAASAYMDLLDGKEKPVVGSTCDNSGPDLCFKAKIWFESHGGGASGPKVVGRSEGGGAV</sequence>
<dbReference type="GO" id="GO:0005737">
    <property type="term" value="C:cytoplasm"/>
    <property type="evidence" value="ECO:0007669"/>
    <property type="project" value="TreeGrafter"/>
</dbReference>
<proteinExistence type="inferred from homology"/>
<dbReference type="InterPro" id="IPR028816">
    <property type="entry name" value="Caprin"/>
</dbReference>
<evidence type="ECO:0000313" key="3">
    <source>
        <dbReference type="Ensembl" id="ENSCVAP00000031827.1"/>
    </source>
</evidence>
<dbReference type="Proteomes" id="UP000265020">
    <property type="component" value="Unassembled WGS sequence"/>
</dbReference>
<reference evidence="3" key="1">
    <citation type="submission" date="2025-08" db="UniProtKB">
        <authorList>
            <consortium name="Ensembl"/>
        </authorList>
    </citation>
    <scope>IDENTIFICATION</scope>
</reference>
<protein>
    <recommendedName>
        <fullName evidence="2">Caprin-1 dimerization domain-containing protein</fullName>
    </recommendedName>
</protein>
<comment type="similarity">
    <text evidence="1">Belongs to the caprin family.</text>
</comment>
<dbReference type="Ensembl" id="ENSCVAT00000032616.1">
    <property type="protein sequence ID" value="ENSCVAP00000031827.1"/>
    <property type="gene ID" value="ENSCVAG00000021413.1"/>
</dbReference>
<dbReference type="PANTHER" id="PTHR22922:SF5">
    <property type="entry name" value="CAPRIN-2"/>
    <property type="match status" value="1"/>
</dbReference>
<dbReference type="InterPro" id="IPR041637">
    <property type="entry name" value="Caprin-1_dimer"/>
</dbReference>